<feature type="transmembrane region" description="Helical" evidence="5">
    <location>
        <begin position="739"/>
        <end position="763"/>
    </location>
</feature>
<evidence type="ECO:0000256" key="4">
    <source>
        <dbReference type="ARBA" id="ARBA00023136"/>
    </source>
</evidence>
<name>A0A5N4A675_PHOPY</name>
<keyword evidence="2 5" id="KW-0812">Transmembrane</keyword>
<feature type="transmembrane region" description="Helical" evidence="5">
    <location>
        <begin position="275"/>
        <end position="299"/>
    </location>
</feature>
<feature type="domain" description="Amino acid transporter transmembrane" evidence="6">
    <location>
        <begin position="46"/>
        <end position="449"/>
    </location>
</feature>
<dbReference type="Proteomes" id="UP000327044">
    <property type="component" value="Unassembled WGS sequence"/>
</dbReference>
<sequence>MTLAVKGEYLNTGFVPDCTIDVKRREAKENESRGLYDPYAHRKVSHPTTNWETLIHLLKGSCGTGILAMPKAISNSGYVIGTIGTFAIGFICTYCIHLLINCEYELCKRRKVPSLTYPGIAEEALAEGPKPLRKLASYAGHFVNVFLLIYQFGTCCVYIVFIGVNIQAVANQYVTEIAVEYYMLMILLPLILVNWIRNLKTLAPLSTFANFITVGSFAIVLYYLFTTGFTFEDREAVANVKTLPLFFGTVLFSLEAIGVIIPLENEMKSPKSFGSAFGVLNVGMGSIVLLYAVIGLLGYLTYGSSVEGSITLSLPKEDVAAQVCKLALALAMFLTYTVQYYVAIDITWTQYLGTLFEDNRRKRVYEYGARTILVLLTFVLAVSVPALDLFISFFGALSLSLVGIAVPAMIETCTFWYHRQGWRFYFMVITNVSLIAFSLLGLVAGTDNIFINLTKPLTSFLLLPKMSVAVKKEYQNSAFMPDCDIEIKGCNSQENERKDYDPYAHRNVAHPTTNWETLIHLLKGSCGTGILAMPKAISHSGYVLGTVATFAIGLICTYCIHLLLKCEYELCKRRKIPSLTYPGIAEEALGEGPKFMRKLAPYSGHFVNVFLLIYQFGICCVYIVFIGVNIQAVANQYVTPIAVEYYMLMILLPLILVNWIRNLKMLAPLSTFANIITVGSFGIVLYYIFTKGFTFEGREPVADVKTLPLFFGTVLFSLEAIGVILPLENEMKTPQSFGGTCGVLNAGLSVVLALYLGLGLFGYLAYGNQVEGSITLNLVATDILAQILKISLALAIFITYTIQYYVAIDITWTQYLSPKFEGKPRKEVWEYVTRTVLVLLTFILAVTVPALDLFISLFGALCLSALGITIPAAIETSTYWYTRDGFSFYFMVVKNAALIVFSLLGLVAGTYISLRDIIVEFS</sequence>
<gene>
    <name evidence="7" type="ORF">PPYR_14770</name>
</gene>
<feature type="transmembrane region" description="Helical" evidence="5">
    <location>
        <begin position="642"/>
        <end position="660"/>
    </location>
</feature>
<evidence type="ECO:0000256" key="1">
    <source>
        <dbReference type="ARBA" id="ARBA00004141"/>
    </source>
</evidence>
<reference evidence="7 8" key="1">
    <citation type="journal article" date="2018" name="Elife">
        <title>Firefly genomes illuminate parallel origins of bioluminescence in beetles.</title>
        <authorList>
            <person name="Fallon T.R."/>
            <person name="Lower S.E."/>
            <person name="Chang C.H."/>
            <person name="Bessho-Uehara M."/>
            <person name="Martin G.J."/>
            <person name="Bewick A.J."/>
            <person name="Behringer M."/>
            <person name="Debat H.J."/>
            <person name="Wong I."/>
            <person name="Day J.C."/>
            <person name="Suvorov A."/>
            <person name="Silva C.J."/>
            <person name="Stanger-Hall K.F."/>
            <person name="Hall D.W."/>
            <person name="Schmitz R.J."/>
            <person name="Nelson D.R."/>
            <person name="Lewis S.M."/>
            <person name="Shigenobu S."/>
            <person name="Bybee S.M."/>
            <person name="Larracuente A.M."/>
            <person name="Oba Y."/>
            <person name="Weng J.K."/>
        </authorList>
    </citation>
    <scope>NUCLEOTIDE SEQUENCE [LARGE SCALE GENOMIC DNA]</scope>
    <source>
        <strain evidence="7">1611_PpyrPB1</strain>
        <tissue evidence="7">Whole body</tissue>
    </source>
</reference>
<feature type="transmembrane region" description="Helical" evidence="5">
    <location>
        <begin position="319"/>
        <end position="343"/>
    </location>
</feature>
<feature type="transmembrane region" description="Helical" evidence="5">
    <location>
        <begin position="886"/>
        <end position="912"/>
    </location>
</feature>
<dbReference type="GO" id="GO:0015179">
    <property type="term" value="F:L-amino acid transmembrane transporter activity"/>
    <property type="evidence" value="ECO:0007669"/>
    <property type="project" value="TreeGrafter"/>
</dbReference>
<feature type="domain" description="Amino acid transporter transmembrane" evidence="6">
    <location>
        <begin position="510"/>
        <end position="913"/>
    </location>
</feature>
<organism evidence="7 8">
    <name type="scientific">Photinus pyralis</name>
    <name type="common">Common eastern firefly</name>
    <name type="synonym">Lampyris pyralis</name>
    <dbReference type="NCBI Taxonomy" id="7054"/>
    <lineage>
        <taxon>Eukaryota</taxon>
        <taxon>Metazoa</taxon>
        <taxon>Ecdysozoa</taxon>
        <taxon>Arthropoda</taxon>
        <taxon>Hexapoda</taxon>
        <taxon>Insecta</taxon>
        <taxon>Pterygota</taxon>
        <taxon>Neoptera</taxon>
        <taxon>Endopterygota</taxon>
        <taxon>Coleoptera</taxon>
        <taxon>Polyphaga</taxon>
        <taxon>Elateriformia</taxon>
        <taxon>Elateroidea</taxon>
        <taxon>Lampyridae</taxon>
        <taxon>Lampyrinae</taxon>
        <taxon>Photinus</taxon>
    </lineage>
</organism>
<feature type="transmembrane region" description="Helical" evidence="5">
    <location>
        <begin position="828"/>
        <end position="848"/>
    </location>
</feature>
<feature type="transmembrane region" description="Helical" evidence="5">
    <location>
        <begin position="542"/>
        <end position="564"/>
    </location>
</feature>
<feature type="transmembrane region" description="Helical" evidence="5">
    <location>
        <begin position="208"/>
        <end position="225"/>
    </location>
</feature>
<protein>
    <recommendedName>
        <fullName evidence="6">Amino acid transporter transmembrane domain-containing protein</fullName>
    </recommendedName>
</protein>
<dbReference type="InParanoid" id="A0A5N4A675"/>
<evidence type="ECO:0000313" key="7">
    <source>
        <dbReference type="EMBL" id="KAB0792811.1"/>
    </source>
</evidence>
<dbReference type="AlphaFoldDB" id="A0A5N4A675"/>
<dbReference type="PANTHER" id="PTHR22950">
    <property type="entry name" value="AMINO ACID TRANSPORTER"/>
    <property type="match status" value="1"/>
</dbReference>
<dbReference type="EMBL" id="VVIM01000010">
    <property type="protein sequence ID" value="KAB0792811.1"/>
    <property type="molecule type" value="Genomic_DNA"/>
</dbReference>
<keyword evidence="4 5" id="KW-0472">Membrane</keyword>
<keyword evidence="8" id="KW-1185">Reference proteome</keyword>
<dbReference type="InterPro" id="IPR013057">
    <property type="entry name" value="AA_transpt_TM"/>
</dbReference>
<feature type="transmembrane region" description="Helical" evidence="5">
    <location>
        <begin position="245"/>
        <end position="263"/>
    </location>
</feature>
<feature type="transmembrane region" description="Helical" evidence="5">
    <location>
        <begin position="606"/>
        <end position="630"/>
    </location>
</feature>
<proteinExistence type="predicted"/>
<evidence type="ECO:0000256" key="2">
    <source>
        <dbReference type="ARBA" id="ARBA00022692"/>
    </source>
</evidence>
<feature type="transmembrane region" description="Helical" evidence="5">
    <location>
        <begin position="178"/>
        <end position="196"/>
    </location>
</feature>
<evidence type="ECO:0000313" key="8">
    <source>
        <dbReference type="Proteomes" id="UP000327044"/>
    </source>
</evidence>
<evidence type="ECO:0000256" key="5">
    <source>
        <dbReference type="SAM" id="Phobius"/>
    </source>
</evidence>
<dbReference type="Pfam" id="PF01490">
    <property type="entry name" value="Aa_trans"/>
    <property type="match status" value="2"/>
</dbReference>
<evidence type="ECO:0000259" key="6">
    <source>
        <dbReference type="Pfam" id="PF01490"/>
    </source>
</evidence>
<dbReference type="GO" id="GO:0005774">
    <property type="term" value="C:vacuolar membrane"/>
    <property type="evidence" value="ECO:0007669"/>
    <property type="project" value="TreeGrafter"/>
</dbReference>
<feature type="transmembrane region" description="Helical" evidence="5">
    <location>
        <begin position="854"/>
        <end position="874"/>
    </location>
</feature>
<feature type="transmembrane region" description="Helical" evidence="5">
    <location>
        <begin position="390"/>
        <end position="410"/>
    </location>
</feature>
<feature type="transmembrane region" description="Helical" evidence="5">
    <location>
        <begin position="422"/>
        <end position="444"/>
    </location>
</feature>
<feature type="transmembrane region" description="Helical" evidence="5">
    <location>
        <begin position="783"/>
        <end position="807"/>
    </location>
</feature>
<feature type="transmembrane region" description="Helical" evidence="5">
    <location>
        <begin position="142"/>
        <end position="166"/>
    </location>
</feature>
<feature type="transmembrane region" description="Helical" evidence="5">
    <location>
        <begin position="364"/>
        <end position="384"/>
    </location>
</feature>
<feature type="transmembrane region" description="Helical" evidence="5">
    <location>
        <begin position="78"/>
        <end position="100"/>
    </location>
</feature>
<accession>A0A5N4A675</accession>
<comment type="caution">
    <text evidence="7">The sequence shown here is derived from an EMBL/GenBank/DDBJ whole genome shotgun (WGS) entry which is preliminary data.</text>
</comment>
<feature type="transmembrane region" description="Helical" evidence="5">
    <location>
        <begin position="709"/>
        <end position="727"/>
    </location>
</feature>
<feature type="transmembrane region" description="Helical" evidence="5">
    <location>
        <begin position="672"/>
        <end position="689"/>
    </location>
</feature>
<keyword evidence="3 5" id="KW-1133">Transmembrane helix</keyword>
<dbReference type="PANTHER" id="PTHR22950:SF680">
    <property type="entry name" value="PROTON-COUPLED AMINO ACID TRANSPORTER 4-LIKE PROTEIN"/>
    <property type="match status" value="1"/>
</dbReference>
<evidence type="ECO:0000256" key="3">
    <source>
        <dbReference type="ARBA" id="ARBA00022989"/>
    </source>
</evidence>
<comment type="subcellular location">
    <subcellularLocation>
        <location evidence="1">Membrane</location>
        <topology evidence="1">Multi-pass membrane protein</topology>
    </subcellularLocation>
</comment>